<proteinExistence type="predicted"/>
<dbReference type="OrthoDB" id="2257100at2759"/>
<dbReference type="AlphaFoldDB" id="A0A369J558"/>
<dbReference type="GO" id="GO:0003700">
    <property type="term" value="F:DNA-binding transcription factor activity"/>
    <property type="evidence" value="ECO:0007669"/>
    <property type="project" value="InterPro"/>
</dbReference>
<dbReference type="InParanoid" id="A0A369J558"/>
<dbReference type="SMART" id="SM00338">
    <property type="entry name" value="BRLZ"/>
    <property type="match status" value="1"/>
</dbReference>
<comment type="caution">
    <text evidence="3">The sequence shown here is derived from an EMBL/GenBank/DDBJ whole genome shotgun (WGS) entry which is preliminary data.</text>
</comment>
<feature type="region of interest" description="Disordered" evidence="1">
    <location>
        <begin position="168"/>
        <end position="195"/>
    </location>
</feature>
<feature type="compositionally biased region" description="Polar residues" evidence="1">
    <location>
        <begin position="99"/>
        <end position="127"/>
    </location>
</feature>
<feature type="compositionally biased region" description="Low complexity" evidence="1">
    <location>
        <begin position="37"/>
        <end position="55"/>
    </location>
</feature>
<dbReference type="SUPFAM" id="SSF57959">
    <property type="entry name" value="Leucine zipper domain"/>
    <property type="match status" value="1"/>
</dbReference>
<feature type="compositionally biased region" description="Low complexity" evidence="1">
    <location>
        <begin position="413"/>
        <end position="439"/>
    </location>
</feature>
<dbReference type="EMBL" id="LUEZ02000096">
    <property type="protein sequence ID" value="RDB14644.1"/>
    <property type="molecule type" value="Genomic_DNA"/>
</dbReference>
<dbReference type="PROSITE" id="PS00036">
    <property type="entry name" value="BZIP_BASIC"/>
    <property type="match status" value="1"/>
</dbReference>
<name>A0A369J558_HYPMA</name>
<dbReference type="Pfam" id="PF07716">
    <property type="entry name" value="bZIP_2"/>
    <property type="match status" value="1"/>
</dbReference>
<accession>A0A369J558</accession>
<evidence type="ECO:0000313" key="3">
    <source>
        <dbReference type="EMBL" id="RDB14644.1"/>
    </source>
</evidence>
<feature type="region of interest" description="Disordered" evidence="1">
    <location>
        <begin position="1"/>
        <end position="127"/>
    </location>
</feature>
<feature type="region of interest" description="Disordered" evidence="1">
    <location>
        <begin position="277"/>
        <end position="300"/>
    </location>
</feature>
<dbReference type="Gene3D" id="3.30.160.60">
    <property type="entry name" value="Classic Zinc Finger"/>
    <property type="match status" value="1"/>
</dbReference>
<organism evidence="3 4">
    <name type="scientific">Hypsizygus marmoreus</name>
    <name type="common">White beech mushroom</name>
    <name type="synonym">Agaricus marmoreus</name>
    <dbReference type="NCBI Taxonomy" id="39966"/>
    <lineage>
        <taxon>Eukaryota</taxon>
        <taxon>Fungi</taxon>
        <taxon>Dikarya</taxon>
        <taxon>Basidiomycota</taxon>
        <taxon>Agaricomycotina</taxon>
        <taxon>Agaricomycetes</taxon>
        <taxon>Agaricomycetidae</taxon>
        <taxon>Agaricales</taxon>
        <taxon>Tricholomatineae</taxon>
        <taxon>Lyophyllaceae</taxon>
        <taxon>Hypsizygus</taxon>
    </lineage>
</organism>
<evidence type="ECO:0000259" key="2">
    <source>
        <dbReference type="PROSITE" id="PS50217"/>
    </source>
</evidence>
<dbReference type="Proteomes" id="UP000076154">
    <property type="component" value="Unassembled WGS sequence"/>
</dbReference>
<dbReference type="PROSITE" id="PS50217">
    <property type="entry name" value="BZIP"/>
    <property type="match status" value="1"/>
</dbReference>
<keyword evidence="4" id="KW-1185">Reference proteome</keyword>
<sequence>MSMSALWAHTDRVQSSESSTDIQRMDGGDGQYTSVWSVRSSSKEPLLSSSSSDPSWPTQRPIKAELTSSPDFRLLRPSPVLPRPTSHSPTSPKVAIPAQNYNTYTDNSQDVPPLVNNSAPYLSSPATRSDAFSHFLGPTVSSSTLPHHVLTQRRKRPRTSNQVFTLSHGSIAPHGLPKSLPPAPSTAPRRTQPAPEPFYSDFQLMSMNYLNMLASKPANNLMSSDIATAPTVSPVDLEAPMASEMNMDEQQIQVIVDVIKQGESRWSGFLRRPLAHPSPRLGLQAMPPTPQAEQPTPDLESSPMFSDFGGEDFLSGFTSPLDDPLNTPVIPDYADEMMTGLALFPDSSDFSSMSLFGGLDAYPDFSYEKPAPQPVLSSPEKLYTLTPESEFLADFSPAINPSSVYPSRRLPSDRSSFPSPAPSSATSATRRKSSATGTRKGVTPEALVPIDAPTQPRKYVMPSATSRKEMPSVFAKKRSRSTAFGDDDDDEMNEPPLPPDATEKQQIEYKRRQNTVAARRSRKRKLQYQQDLEERVERLSRDVDMWKTRSEILSGLLVANGITAPTFSDSTQD</sequence>
<reference evidence="3" key="1">
    <citation type="submission" date="2018-04" db="EMBL/GenBank/DDBJ databases">
        <title>Whole genome sequencing of Hypsizygus marmoreus.</title>
        <authorList>
            <person name="Choi I.-G."/>
            <person name="Min B."/>
            <person name="Kim J.-G."/>
            <person name="Kim S."/>
            <person name="Oh Y.-L."/>
            <person name="Kong W.-S."/>
            <person name="Park H."/>
            <person name="Jeong J."/>
            <person name="Song E.-S."/>
        </authorList>
    </citation>
    <scope>NUCLEOTIDE SEQUENCE [LARGE SCALE GENOMIC DNA]</scope>
    <source>
        <strain evidence="3">51987-8</strain>
    </source>
</reference>
<dbReference type="CDD" id="cd12193">
    <property type="entry name" value="bZIP_GCN4"/>
    <property type="match status" value="1"/>
</dbReference>
<protein>
    <recommendedName>
        <fullName evidence="2">BZIP domain-containing protein</fullName>
    </recommendedName>
</protein>
<gene>
    <name evidence="3" type="ORF">Hypma_016511</name>
</gene>
<dbReference type="STRING" id="39966.A0A369J558"/>
<feature type="region of interest" description="Disordered" evidence="1">
    <location>
        <begin position="404"/>
        <end position="506"/>
    </location>
</feature>
<evidence type="ECO:0000256" key="1">
    <source>
        <dbReference type="SAM" id="MobiDB-lite"/>
    </source>
</evidence>
<evidence type="ECO:0000313" key="4">
    <source>
        <dbReference type="Proteomes" id="UP000076154"/>
    </source>
</evidence>
<dbReference type="InterPro" id="IPR046347">
    <property type="entry name" value="bZIP_sf"/>
</dbReference>
<dbReference type="InterPro" id="IPR004827">
    <property type="entry name" value="bZIP"/>
</dbReference>
<feature type="domain" description="BZIP" evidence="2">
    <location>
        <begin position="504"/>
        <end position="554"/>
    </location>
</feature>